<sequence length="104" mass="11778">MVSTCKYLGLHISNDLTWANNTASIIKKAHQHLYFLRRLKWAGLSTAVLTSFYCCVVESILRPSPHVPKRSFFPPFSLASYQEHLRPNGSISIRLNTLLHIPGV</sequence>
<comment type="caution">
    <text evidence="2">The sequence shown here is derived from an EMBL/GenBank/DDBJ whole genome shotgun (WGS) entry which is preliminary data.</text>
</comment>
<dbReference type="Proteomes" id="UP001174136">
    <property type="component" value="Unassembled WGS sequence"/>
</dbReference>
<keyword evidence="3" id="KW-1185">Reference proteome</keyword>
<organism evidence="2 3">
    <name type="scientific">Merluccius polli</name>
    <name type="common">Benguela hake</name>
    <name type="synonym">Merluccius cadenati</name>
    <dbReference type="NCBI Taxonomy" id="89951"/>
    <lineage>
        <taxon>Eukaryota</taxon>
        <taxon>Metazoa</taxon>
        <taxon>Chordata</taxon>
        <taxon>Craniata</taxon>
        <taxon>Vertebrata</taxon>
        <taxon>Euteleostomi</taxon>
        <taxon>Actinopterygii</taxon>
        <taxon>Neopterygii</taxon>
        <taxon>Teleostei</taxon>
        <taxon>Neoteleostei</taxon>
        <taxon>Acanthomorphata</taxon>
        <taxon>Zeiogadaria</taxon>
        <taxon>Gadariae</taxon>
        <taxon>Gadiformes</taxon>
        <taxon>Gadoidei</taxon>
        <taxon>Merlucciidae</taxon>
        <taxon>Merluccius</taxon>
    </lineage>
</organism>
<name>A0AA47MK40_MERPO</name>
<reference evidence="2" key="1">
    <citation type="journal article" date="2023" name="Front. Mar. Sci.">
        <title>A new Merluccius polli reference genome to investigate the effects of global change in West African waters.</title>
        <authorList>
            <person name="Mateo J.L."/>
            <person name="Blanco-Fernandez C."/>
            <person name="Garcia-Vazquez E."/>
            <person name="Machado-Schiaffino G."/>
        </authorList>
    </citation>
    <scope>NUCLEOTIDE SEQUENCE</scope>
    <source>
        <strain evidence="2">C29</strain>
        <tissue evidence="2">Fin</tissue>
    </source>
</reference>
<gene>
    <name evidence="2" type="ORF">N1851_021298</name>
</gene>
<accession>A0AA47MK40</accession>
<protein>
    <recommendedName>
        <fullName evidence="1">Alkylated DNA repair protein AlkB homologue 8 N-terminal domain-containing protein</fullName>
    </recommendedName>
</protein>
<dbReference type="Pfam" id="PF09004">
    <property type="entry name" value="ALKBH8_N"/>
    <property type="match status" value="1"/>
</dbReference>
<dbReference type="EMBL" id="JAOPHQ010003799">
    <property type="protein sequence ID" value="KAK0141550.1"/>
    <property type="molecule type" value="Genomic_DNA"/>
</dbReference>
<evidence type="ECO:0000259" key="1">
    <source>
        <dbReference type="Pfam" id="PF09004"/>
    </source>
</evidence>
<dbReference type="AlphaFoldDB" id="A0AA47MK40"/>
<evidence type="ECO:0000313" key="3">
    <source>
        <dbReference type="Proteomes" id="UP001174136"/>
    </source>
</evidence>
<dbReference type="InterPro" id="IPR015095">
    <property type="entry name" value="AlkB_hom8_N"/>
</dbReference>
<dbReference type="GO" id="GO:0016706">
    <property type="term" value="F:2-oxoglutarate-dependent dioxygenase activity"/>
    <property type="evidence" value="ECO:0007669"/>
    <property type="project" value="InterPro"/>
</dbReference>
<evidence type="ECO:0000313" key="2">
    <source>
        <dbReference type="EMBL" id="KAK0141550.1"/>
    </source>
</evidence>
<feature type="domain" description="Alkylated DNA repair protein AlkB homologue 8 N-terminal" evidence="1">
    <location>
        <begin position="18"/>
        <end position="59"/>
    </location>
</feature>
<proteinExistence type="predicted"/>
<dbReference type="GO" id="GO:0008168">
    <property type="term" value="F:methyltransferase activity"/>
    <property type="evidence" value="ECO:0007669"/>
    <property type="project" value="InterPro"/>
</dbReference>